<evidence type="ECO:0000313" key="1">
    <source>
        <dbReference type="EMBL" id="CAC5378042.1"/>
    </source>
</evidence>
<name>A0A6J8B2J4_MYTCO</name>
<keyword evidence="2" id="KW-1185">Reference proteome</keyword>
<reference evidence="1 2" key="1">
    <citation type="submission" date="2020-06" db="EMBL/GenBank/DDBJ databases">
        <authorList>
            <person name="Li R."/>
            <person name="Bekaert M."/>
        </authorList>
    </citation>
    <scope>NUCLEOTIDE SEQUENCE [LARGE SCALE GENOMIC DNA]</scope>
    <source>
        <strain evidence="2">wild</strain>
    </source>
</reference>
<protein>
    <submittedName>
        <fullName evidence="1">Uncharacterized protein</fullName>
    </submittedName>
</protein>
<dbReference type="Proteomes" id="UP000507470">
    <property type="component" value="Unassembled WGS sequence"/>
</dbReference>
<evidence type="ECO:0000313" key="2">
    <source>
        <dbReference type="Proteomes" id="UP000507470"/>
    </source>
</evidence>
<dbReference type="OrthoDB" id="10064127at2759"/>
<dbReference type="AlphaFoldDB" id="A0A6J8B2J4"/>
<gene>
    <name evidence="1" type="ORF">MCOR_14290</name>
</gene>
<accession>A0A6J8B2J4</accession>
<proteinExistence type="predicted"/>
<dbReference type="EMBL" id="CACVKT020002476">
    <property type="protein sequence ID" value="CAC5378042.1"/>
    <property type="molecule type" value="Genomic_DNA"/>
</dbReference>
<organism evidence="1 2">
    <name type="scientific">Mytilus coruscus</name>
    <name type="common">Sea mussel</name>
    <dbReference type="NCBI Taxonomy" id="42192"/>
    <lineage>
        <taxon>Eukaryota</taxon>
        <taxon>Metazoa</taxon>
        <taxon>Spiralia</taxon>
        <taxon>Lophotrochozoa</taxon>
        <taxon>Mollusca</taxon>
        <taxon>Bivalvia</taxon>
        <taxon>Autobranchia</taxon>
        <taxon>Pteriomorphia</taxon>
        <taxon>Mytilida</taxon>
        <taxon>Mytiloidea</taxon>
        <taxon>Mytilidae</taxon>
        <taxon>Mytilinae</taxon>
        <taxon>Mytilus</taxon>
    </lineage>
</organism>
<sequence>MAGYIVKIENFDERIEQWTSYTERLEQYFAVNELNNDKQENLTTPDKSKDKSYEDIVKVLKEHLSLAPLMVAERFRFHKRDQKSGESINKFKRYIDRPIGLWIKIRANSKETFVNQALTLEESYADFFSNGNSYKRRSGLQRKTTRVSCT</sequence>